<dbReference type="InterPro" id="IPR001163">
    <property type="entry name" value="Sm_dom_euk/arc"/>
</dbReference>
<organism evidence="11 12">
    <name type="scientific">Dekkera bruxellensis</name>
    <name type="common">Brettanomyces custersii</name>
    <dbReference type="NCBI Taxonomy" id="5007"/>
    <lineage>
        <taxon>Eukaryota</taxon>
        <taxon>Fungi</taxon>
        <taxon>Dikarya</taxon>
        <taxon>Ascomycota</taxon>
        <taxon>Saccharomycotina</taxon>
        <taxon>Pichiomycetes</taxon>
        <taxon>Pichiales</taxon>
        <taxon>Pichiaceae</taxon>
        <taxon>Brettanomyces</taxon>
    </lineage>
</organism>
<name>A0A3F2Y557_DEKBR</name>
<keyword evidence="7 9" id="KW-0539">Nucleus</keyword>
<dbReference type="Pfam" id="PF01423">
    <property type="entry name" value="LSM"/>
    <property type="match status" value="1"/>
</dbReference>
<evidence type="ECO:0000259" key="10">
    <source>
        <dbReference type="PROSITE" id="PS52002"/>
    </source>
</evidence>
<dbReference type="EMBL" id="CABFWN010000005">
    <property type="protein sequence ID" value="VUG19617.1"/>
    <property type="molecule type" value="Genomic_DNA"/>
</dbReference>
<keyword evidence="4" id="KW-0963">Cytoplasm</keyword>
<gene>
    <name evidence="11" type="primary">SMD3</name>
    <name evidence="11" type="ORF">DEBR0S5_07382G</name>
</gene>
<dbReference type="Gene3D" id="2.30.30.100">
    <property type="match status" value="1"/>
</dbReference>
<evidence type="ECO:0000256" key="5">
    <source>
        <dbReference type="ARBA" id="ARBA00022664"/>
    </source>
</evidence>
<evidence type="ECO:0000256" key="1">
    <source>
        <dbReference type="ARBA" id="ARBA00004123"/>
    </source>
</evidence>
<sequence>MGSSIPIKLLNEAQGHVVSVELNNGTGLKGKLSDSEDSMNVLLKDVTETSRDGSVKHLDEIFVRGSQIRFVSVPDILKNAPFLKKQLHE</sequence>
<evidence type="ECO:0000256" key="2">
    <source>
        <dbReference type="ARBA" id="ARBA00004514"/>
    </source>
</evidence>
<keyword evidence="5 9" id="KW-0507">mRNA processing</keyword>
<evidence type="ECO:0000256" key="4">
    <source>
        <dbReference type="ARBA" id="ARBA00022490"/>
    </source>
</evidence>
<evidence type="ECO:0000256" key="3">
    <source>
        <dbReference type="ARBA" id="ARBA00008146"/>
    </source>
</evidence>
<dbReference type="GO" id="GO:0005685">
    <property type="term" value="C:U1 snRNP"/>
    <property type="evidence" value="ECO:0007669"/>
    <property type="project" value="UniProtKB-ARBA"/>
</dbReference>
<evidence type="ECO:0000256" key="8">
    <source>
        <dbReference type="ARBA" id="ARBA00023274"/>
    </source>
</evidence>
<dbReference type="SUPFAM" id="SSF50182">
    <property type="entry name" value="Sm-like ribonucleoproteins"/>
    <property type="match status" value="1"/>
</dbReference>
<dbReference type="AlphaFoldDB" id="A0A3F2Y557"/>
<dbReference type="PANTHER" id="PTHR23338">
    <property type="entry name" value="SMALL NUCLEAR RIBONUCLEOPROTEIN SM"/>
    <property type="match status" value="1"/>
</dbReference>
<comment type="similarity">
    <text evidence="3 9">Belongs to the snRNP core protein family.</text>
</comment>
<keyword evidence="12" id="KW-1185">Reference proteome</keyword>
<dbReference type="STRING" id="5007.A0A3F2Y557"/>
<dbReference type="GO" id="GO:0005681">
    <property type="term" value="C:spliceosomal complex"/>
    <property type="evidence" value="ECO:0007669"/>
    <property type="project" value="InterPro"/>
</dbReference>
<dbReference type="GO" id="GO:0000387">
    <property type="term" value="P:spliceosomal snRNP assembly"/>
    <property type="evidence" value="ECO:0007669"/>
    <property type="project" value="UniProtKB-UniRule"/>
</dbReference>
<comment type="subcellular location">
    <subcellularLocation>
        <location evidence="2">Cytoplasm</location>
        <location evidence="2">Cytosol</location>
    </subcellularLocation>
    <subcellularLocation>
        <location evidence="1 9">Nucleus</location>
    </subcellularLocation>
</comment>
<reference evidence="11 12" key="1">
    <citation type="submission" date="2019-07" db="EMBL/GenBank/DDBJ databases">
        <authorList>
            <person name="Friedrich A."/>
            <person name="Schacherer J."/>
        </authorList>
    </citation>
    <scope>NUCLEOTIDE SEQUENCE [LARGE SCALE GENOMIC DNA]</scope>
</reference>
<dbReference type="Proteomes" id="UP000478008">
    <property type="component" value="Unassembled WGS sequence"/>
</dbReference>
<feature type="domain" description="Sm" evidence="10">
    <location>
        <begin position="5"/>
        <end position="77"/>
    </location>
</feature>
<protein>
    <recommendedName>
        <fullName evidence="9">Small nuclear ribonucleoprotein Sm D3</fullName>
        <shortName evidence="9">Sm-D3</shortName>
    </recommendedName>
    <alternativeName>
        <fullName evidence="9">snRNP core protein D3</fullName>
    </alternativeName>
</protein>
<dbReference type="InterPro" id="IPR027141">
    <property type="entry name" value="LSm4/Sm_D1/D3"/>
</dbReference>
<evidence type="ECO:0000313" key="11">
    <source>
        <dbReference type="EMBL" id="VUG19617.1"/>
    </source>
</evidence>
<evidence type="ECO:0000256" key="6">
    <source>
        <dbReference type="ARBA" id="ARBA00023187"/>
    </source>
</evidence>
<dbReference type="SMART" id="SM00651">
    <property type="entry name" value="Sm"/>
    <property type="match status" value="1"/>
</dbReference>
<dbReference type="GO" id="GO:0005829">
    <property type="term" value="C:cytosol"/>
    <property type="evidence" value="ECO:0007669"/>
    <property type="project" value="UniProtKB-SubCell"/>
</dbReference>
<dbReference type="FunFam" id="2.30.30.100:FF:000002">
    <property type="entry name" value="Small nuclear ribonucleoprotein Sm D3"/>
    <property type="match status" value="1"/>
</dbReference>
<dbReference type="PROSITE" id="PS52002">
    <property type="entry name" value="SM"/>
    <property type="match status" value="1"/>
</dbReference>
<evidence type="ECO:0000256" key="9">
    <source>
        <dbReference type="RuleBase" id="RU365050"/>
    </source>
</evidence>
<dbReference type="InterPro" id="IPR010920">
    <property type="entry name" value="LSM_dom_sf"/>
</dbReference>
<evidence type="ECO:0000313" key="12">
    <source>
        <dbReference type="Proteomes" id="UP000478008"/>
    </source>
</evidence>
<dbReference type="CDD" id="cd01721">
    <property type="entry name" value="Sm_D3"/>
    <property type="match status" value="1"/>
</dbReference>
<proteinExistence type="inferred from homology"/>
<keyword evidence="6 9" id="KW-0508">mRNA splicing</keyword>
<accession>A0A3F2Y557</accession>
<evidence type="ECO:0000256" key="7">
    <source>
        <dbReference type="ARBA" id="ARBA00023242"/>
    </source>
</evidence>
<keyword evidence="8 9" id="KW-0687">Ribonucleoprotein</keyword>
<dbReference type="InterPro" id="IPR034099">
    <property type="entry name" value="SmD3"/>
</dbReference>
<dbReference type="GO" id="GO:0003723">
    <property type="term" value="F:RNA binding"/>
    <property type="evidence" value="ECO:0007669"/>
    <property type="project" value="InterPro"/>
</dbReference>
<dbReference type="InterPro" id="IPR047575">
    <property type="entry name" value="Sm"/>
</dbReference>